<sequence>MDGSNKSFVLNSVKDVSYADRPIPKLTSPNDVLVKIAYTGICGSDVHYWQHGGIGKFILTEPMVLGHESSGVVAQVGSAVETLKVGDRVAVEPGYPCRHCPYCLAGRYNLCPKMQFAATPPVHGTLTGYWAAPEDFCTRLPDHMSLQEGALIEPTAVAVHIARLAKISPGQSVVIMGAGPVGLLCAAVARAFGASTVVSVDIVPAKLEFALGFAATHTYLSRRVSAEENADSIKAACGLPEGADVVIDASGAEPSIQAAIHTVRPGGQYVQGGMGKNDITFPIMAFAAKEAVAQGCFRYGYGDYKLAVELVASGKIDAKRMISETVPFEKAEEAFEKVKGGQVIKMLIAGPNEVVG</sequence>
<keyword evidence="6" id="KW-0560">Oxidoreductase</keyword>
<dbReference type="GO" id="GO:0050019">
    <property type="term" value="F:L-arabinitol 4-dehydrogenase activity"/>
    <property type="evidence" value="ECO:0007669"/>
    <property type="project" value="UniProtKB-EC"/>
</dbReference>
<dbReference type="Gene3D" id="3.90.180.10">
    <property type="entry name" value="Medium-chain alcohol dehydrogenases, catalytic domain"/>
    <property type="match status" value="1"/>
</dbReference>
<evidence type="ECO:0000256" key="16">
    <source>
        <dbReference type="RuleBase" id="RU361277"/>
    </source>
</evidence>
<dbReference type="EC" id="1.1.1.9" evidence="10"/>
<dbReference type="InterPro" id="IPR045306">
    <property type="entry name" value="SDH-like"/>
</dbReference>
<dbReference type="InterPro" id="IPR002328">
    <property type="entry name" value="ADH_Zn_CS"/>
</dbReference>
<dbReference type="SUPFAM" id="SSF51735">
    <property type="entry name" value="NAD(P)-binding Rossmann-fold domains"/>
    <property type="match status" value="1"/>
</dbReference>
<proteinExistence type="inferred from homology"/>
<dbReference type="GO" id="GO:0008270">
    <property type="term" value="F:zinc ion binding"/>
    <property type="evidence" value="ECO:0007669"/>
    <property type="project" value="InterPro"/>
</dbReference>
<comment type="similarity">
    <text evidence="2 16">Belongs to the zinc-containing alcohol dehydrogenase family.</text>
</comment>
<dbReference type="EC" id="1.1.1.12" evidence="13"/>
<dbReference type="Pfam" id="PF08240">
    <property type="entry name" value="ADH_N"/>
    <property type="match status" value="1"/>
</dbReference>
<evidence type="ECO:0000256" key="2">
    <source>
        <dbReference type="ARBA" id="ARBA00008072"/>
    </source>
</evidence>
<evidence type="ECO:0000259" key="17">
    <source>
        <dbReference type="SMART" id="SM00829"/>
    </source>
</evidence>
<dbReference type="PANTHER" id="PTHR43161">
    <property type="entry name" value="SORBITOL DEHYDROGENASE"/>
    <property type="match status" value="1"/>
</dbReference>
<dbReference type="InterPro" id="IPR013154">
    <property type="entry name" value="ADH-like_N"/>
</dbReference>
<evidence type="ECO:0000313" key="18">
    <source>
        <dbReference type="EMBL" id="ROV95899.1"/>
    </source>
</evidence>
<evidence type="ECO:0000256" key="12">
    <source>
        <dbReference type="ARBA" id="ARBA00037881"/>
    </source>
</evidence>
<evidence type="ECO:0000256" key="3">
    <source>
        <dbReference type="ARBA" id="ARBA00022723"/>
    </source>
</evidence>
<dbReference type="GO" id="GO:0019568">
    <property type="term" value="P:arabinose catabolic process"/>
    <property type="evidence" value="ECO:0007669"/>
    <property type="project" value="UniProtKB-KW"/>
</dbReference>
<evidence type="ECO:0000256" key="5">
    <source>
        <dbReference type="ARBA" id="ARBA00022935"/>
    </source>
</evidence>
<dbReference type="PROSITE" id="PS00059">
    <property type="entry name" value="ADH_ZINC"/>
    <property type="match status" value="1"/>
</dbReference>
<keyword evidence="4 16" id="KW-0862">Zinc</keyword>
<dbReference type="InterPro" id="IPR011032">
    <property type="entry name" value="GroES-like_sf"/>
</dbReference>
<reference evidence="18 19" key="1">
    <citation type="submission" date="2015-09" db="EMBL/GenBank/DDBJ databases">
        <title>Host preference determinants of Valsa canker pathogens revealed by comparative genomics.</title>
        <authorList>
            <person name="Yin Z."/>
            <person name="Huang L."/>
        </authorList>
    </citation>
    <scope>NUCLEOTIDE SEQUENCE [LARGE SCALE GENOMIC DNA]</scope>
    <source>
        <strain evidence="18 19">YSFL</strain>
    </source>
</reference>
<dbReference type="STRING" id="252740.A0A423VY00"/>
<keyword evidence="3 16" id="KW-0479">Metal-binding</keyword>
<keyword evidence="5" id="KW-0119">Carbohydrate metabolism</keyword>
<gene>
    <name evidence="18" type="ORF">VSDG_05215</name>
</gene>
<keyword evidence="7" id="KW-0520">NAD</keyword>
<protein>
    <recommendedName>
        <fullName evidence="14">L-arabinitol 4-dehydrogenase</fullName>
        <ecNumber evidence="13">1.1.1.12</ecNumber>
        <ecNumber evidence="10">1.1.1.9</ecNumber>
    </recommendedName>
    <alternativeName>
        <fullName evidence="11">Xylitol dehydrogenase A</fullName>
    </alternativeName>
</protein>
<evidence type="ECO:0000256" key="1">
    <source>
        <dbReference type="ARBA" id="ARBA00001947"/>
    </source>
</evidence>
<accession>A0A423VY00</accession>
<dbReference type="GO" id="GO:0003939">
    <property type="term" value="F:L-iditol 2-dehydrogenase (NAD+) activity"/>
    <property type="evidence" value="ECO:0007669"/>
    <property type="project" value="TreeGrafter"/>
</dbReference>
<evidence type="ECO:0000256" key="7">
    <source>
        <dbReference type="ARBA" id="ARBA00023027"/>
    </source>
</evidence>
<dbReference type="Gene3D" id="3.40.50.720">
    <property type="entry name" value="NAD(P)-binding Rossmann-like Domain"/>
    <property type="match status" value="1"/>
</dbReference>
<dbReference type="AlphaFoldDB" id="A0A423VY00"/>
<dbReference type="SMART" id="SM00829">
    <property type="entry name" value="PKS_ER"/>
    <property type="match status" value="1"/>
</dbReference>
<organism evidence="18 19">
    <name type="scientific">Cytospora chrysosperma</name>
    <name type="common">Cytospora canker fungus</name>
    <name type="synonym">Sphaeria chrysosperma</name>
    <dbReference type="NCBI Taxonomy" id="252740"/>
    <lineage>
        <taxon>Eukaryota</taxon>
        <taxon>Fungi</taxon>
        <taxon>Dikarya</taxon>
        <taxon>Ascomycota</taxon>
        <taxon>Pezizomycotina</taxon>
        <taxon>Sordariomycetes</taxon>
        <taxon>Sordariomycetidae</taxon>
        <taxon>Diaporthales</taxon>
        <taxon>Cytosporaceae</taxon>
        <taxon>Cytospora</taxon>
    </lineage>
</organism>
<dbReference type="FunFam" id="3.40.50.720:FF:000068">
    <property type="entry name" value="Sorbitol dehydrogenase"/>
    <property type="match status" value="1"/>
</dbReference>
<comment type="function">
    <text evidence="8">Xylitol dehydrogenase which catalyzes the conversion of xylitol to D-xylulose. Xylose is a major component of hemicelluloses such as xylan. Most fungi utilize D-xylose via three enzymatic reactions, xylose reductase (XR), xylitol dehydrogenase (XDH), and xylulokinase, to form xylulose 5-phosphate, which enters pentose phosphate pathway.</text>
</comment>
<dbReference type="EMBL" id="LJZO01000022">
    <property type="protein sequence ID" value="ROV95899.1"/>
    <property type="molecule type" value="Genomic_DNA"/>
</dbReference>
<comment type="caution">
    <text evidence="18">The sequence shown here is derived from an EMBL/GenBank/DDBJ whole genome shotgun (WGS) entry which is preliminary data.</text>
</comment>
<comment type="cofactor">
    <cofactor evidence="1 16">
        <name>Zn(2+)</name>
        <dbReference type="ChEBI" id="CHEBI:29105"/>
    </cofactor>
</comment>
<dbReference type="PANTHER" id="PTHR43161:SF9">
    <property type="entry name" value="SORBITOL DEHYDROGENASE"/>
    <property type="match status" value="1"/>
</dbReference>
<evidence type="ECO:0000256" key="11">
    <source>
        <dbReference type="ARBA" id="ARBA00030139"/>
    </source>
</evidence>
<evidence type="ECO:0000256" key="15">
    <source>
        <dbReference type="ARBA" id="ARBA00049317"/>
    </source>
</evidence>
<dbReference type="OrthoDB" id="3941538at2759"/>
<evidence type="ECO:0000256" key="8">
    <source>
        <dbReference type="ARBA" id="ARBA00024843"/>
    </source>
</evidence>
<comment type="pathway">
    <text evidence="12">Carbohydrate degradation; L-arabinose degradation via L-arabinitol; D-xylulose 5-phosphate from L-arabinose (fungal route): step 2/5.</text>
</comment>
<keyword evidence="19" id="KW-1185">Reference proteome</keyword>
<dbReference type="Pfam" id="PF00107">
    <property type="entry name" value="ADH_zinc_N"/>
    <property type="match status" value="1"/>
</dbReference>
<keyword evidence="5" id="KW-0054">Arabinose catabolism</keyword>
<feature type="domain" description="Enoyl reductase (ER)" evidence="17">
    <location>
        <begin position="11"/>
        <end position="348"/>
    </location>
</feature>
<name>A0A423VY00_CYTCH</name>
<evidence type="ECO:0000256" key="13">
    <source>
        <dbReference type="ARBA" id="ARBA00038954"/>
    </source>
</evidence>
<dbReference type="InterPro" id="IPR013149">
    <property type="entry name" value="ADH-like_C"/>
</dbReference>
<dbReference type="CDD" id="cd05285">
    <property type="entry name" value="sorbitol_DH"/>
    <property type="match status" value="1"/>
</dbReference>
<dbReference type="InterPro" id="IPR036291">
    <property type="entry name" value="NAD(P)-bd_dom_sf"/>
</dbReference>
<dbReference type="InterPro" id="IPR020843">
    <property type="entry name" value="ER"/>
</dbReference>
<dbReference type="Proteomes" id="UP000284375">
    <property type="component" value="Unassembled WGS sequence"/>
</dbReference>
<evidence type="ECO:0000256" key="9">
    <source>
        <dbReference type="ARBA" id="ARBA00025713"/>
    </source>
</evidence>
<evidence type="ECO:0000313" key="19">
    <source>
        <dbReference type="Proteomes" id="UP000284375"/>
    </source>
</evidence>
<comment type="catalytic activity">
    <reaction evidence="15">
        <text>L-arabinitol + NAD(+) = L-xylulose + NADH + H(+)</text>
        <dbReference type="Rhea" id="RHEA:16381"/>
        <dbReference type="ChEBI" id="CHEBI:15378"/>
        <dbReference type="ChEBI" id="CHEBI:17399"/>
        <dbReference type="ChEBI" id="CHEBI:18403"/>
        <dbReference type="ChEBI" id="CHEBI:57540"/>
        <dbReference type="ChEBI" id="CHEBI:57945"/>
        <dbReference type="EC" id="1.1.1.12"/>
    </reaction>
</comment>
<evidence type="ECO:0000256" key="10">
    <source>
        <dbReference type="ARBA" id="ARBA00026119"/>
    </source>
</evidence>
<dbReference type="GO" id="GO:0046526">
    <property type="term" value="F:D-xylulose reductase activity"/>
    <property type="evidence" value="ECO:0007669"/>
    <property type="project" value="UniProtKB-EC"/>
</dbReference>
<evidence type="ECO:0000256" key="4">
    <source>
        <dbReference type="ARBA" id="ARBA00022833"/>
    </source>
</evidence>
<evidence type="ECO:0000256" key="6">
    <source>
        <dbReference type="ARBA" id="ARBA00023002"/>
    </source>
</evidence>
<comment type="pathway">
    <text evidence="9">Carbohydrate degradation; L-arabinose degradation via L-arabinitol; D-xylulose 5-phosphate from L-arabinose (fungal route): step 4/5.</text>
</comment>
<dbReference type="SUPFAM" id="SSF50129">
    <property type="entry name" value="GroES-like"/>
    <property type="match status" value="1"/>
</dbReference>
<dbReference type="GO" id="GO:0006062">
    <property type="term" value="P:sorbitol catabolic process"/>
    <property type="evidence" value="ECO:0007669"/>
    <property type="project" value="TreeGrafter"/>
</dbReference>
<evidence type="ECO:0000256" key="14">
    <source>
        <dbReference type="ARBA" id="ARBA00039783"/>
    </source>
</evidence>